<dbReference type="EMBL" id="CAUJNA010001024">
    <property type="protein sequence ID" value="CAJ1383536.1"/>
    <property type="molecule type" value="Genomic_DNA"/>
</dbReference>
<evidence type="ECO:0000313" key="4">
    <source>
        <dbReference type="Proteomes" id="UP001178507"/>
    </source>
</evidence>
<evidence type="ECO:0000313" key="3">
    <source>
        <dbReference type="EMBL" id="CAJ1383536.1"/>
    </source>
</evidence>
<feature type="region of interest" description="Disordered" evidence="2">
    <location>
        <begin position="150"/>
        <end position="178"/>
    </location>
</feature>
<name>A0AA36MXN9_9DINO</name>
<organism evidence="3 4">
    <name type="scientific">Effrenium voratum</name>
    <dbReference type="NCBI Taxonomy" id="2562239"/>
    <lineage>
        <taxon>Eukaryota</taxon>
        <taxon>Sar</taxon>
        <taxon>Alveolata</taxon>
        <taxon>Dinophyceae</taxon>
        <taxon>Suessiales</taxon>
        <taxon>Symbiodiniaceae</taxon>
        <taxon>Effrenium</taxon>
    </lineage>
</organism>
<keyword evidence="4" id="KW-1185">Reference proteome</keyword>
<evidence type="ECO:0000256" key="2">
    <source>
        <dbReference type="SAM" id="MobiDB-lite"/>
    </source>
</evidence>
<dbReference type="Pfam" id="PF02493">
    <property type="entry name" value="MORN"/>
    <property type="match status" value="7"/>
</dbReference>
<accession>A0AA36MXN9</accession>
<comment type="caution">
    <text evidence="3">The sequence shown here is derived from an EMBL/GenBank/DDBJ whole genome shotgun (WGS) entry which is preliminary data.</text>
</comment>
<dbReference type="InterPro" id="IPR003409">
    <property type="entry name" value="MORN"/>
</dbReference>
<dbReference type="SUPFAM" id="SSF82185">
    <property type="entry name" value="Histone H3 K4-specific methyltransferase SET7/9 N-terminal domain"/>
    <property type="match status" value="2"/>
</dbReference>
<dbReference type="PANTHER" id="PTHR43215:SF14">
    <property type="entry name" value="RADIAL SPOKE HEAD 1 HOMOLOG"/>
    <property type="match status" value="1"/>
</dbReference>
<evidence type="ECO:0008006" key="5">
    <source>
        <dbReference type="Google" id="ProtNLM"/>
    </source>
</evidence>
<dbReference type="Proteomes" id="UP001178507">
    <property type="component" value="Unassembled WGS sequence"/>
</dbReference>
<dbReference type="GO" id="GO:0005829">
    <property type="term" value="C:cytosol"/>
    <property type="evidence" value="ECO:0007669"/>
    <property type="project" value="TreeGrafter"/>
</dbReference>
<dbReference type="Gene3D" id="2.20.110.10">
    <property type="entry name" value="Histone H3 K4-specific methyltransferase SET7/9 N-terminal domain"/>
    <property type="match status" value="4"/>
</dbReference>
<dbReference type="FunFam" id="2.20.110.10:FF:000002">
    <property type="entry name" value="Phosphatidylinositol 4-phosphate 5-kinase 8"/>
    <property type="match status" value="1"/>
</dbReference>
<evidence type="ECO:0000256" key="1">
    <source>
        <dbReference type="ARBA" id="ARBA00022737"/>
    </source>
</evidence>
<reference evidence="3" key="1">
    <citation type="submission" date="2023-08" db="EMBL/GenBank/DDBJ databases">
        <authorList>
            <person name="Chen Y."/>
            <person name="Shah S."/>
            <person name="Dougan E. K."/>
            <person name="Thang M."/>
            <person name="Chan C."/>
        </authorList>
    </citation>
    <scope>NUCLEOTIDE SEQUENCE</scope>
</reference>
<protein>
    <recommendedName>
        <fullName evidence="5">MORN repeat-containing protein</fullName>
    </recommendedName>
</protein>
<sequence>MFWSCNAQRCSAKEVCESNCTATELNFLAPVSQSKGPSEEAQIPELRPEFFYENGERYAGEWLGNERHGRGVQTWPNGARYEGQFEHNRASGQGIFQFPNGGIYEGQWRSDRAHGHGSYRHFDQASYDGQWRNDKQHGEGVELWPDGARFEGQHREGQKSGKGKLSWPDGSSYEGNFDSNTLHGEGVYRWSDGKEYSGQWAKDRMSGAGCFTWPDGRVYTGQPSADYNELPCTPGAAGYGGRGEGQKVVARGRPPGGAKALERWVCPLADTAPFKETTYGVRLKARWITTSQLPAFTVQNPPEPGAARSWRVELWEEEASKPVAATRGIRGMEVSGPMQAALSQENQLLGSINNIRFDIIPSQPIGNVPNTRLRVLAAATEIFAAMAPPGFVILKRCPGSDSNSFELVFSEPGAIQAGTQYAFSLELQNPVDNIADDVNVWSFDTLRPDGVARDTARSQGFFLYPYEFSSFVVVPVMRKPGPQTIIVRFISPLLIPFDDYIRIRAPTGVSWYSADLQFSTAGALTQANLLGAKDPTVEYETPNELVVQLTSTAEANFEYGIAARAEIPHTTPVPNAWWIEQYRRTGLPAPNSWRYIASKGASGFKTQALVNTRARRPDPGHGGWGGGVGWGVALCWCSAGNEGWGISP</sequence>
<proteinExistence type="predicted"/>
<keyword evidence="1" id="KW-0677">Repeat</keyword>
<gene>
    <name evidence="3" type="ORF">EVOR1521_LOCUS10634</name>
</gene>
<dbReference type="SMART" id="SM00698">
    <property type="entry name" value="MORN"/>
    <property type="match status" value="7"/>
</dbReference>
<dbReference type="AlphaFoldDB" id="A0AA36MXN9"/>
<feature type="compositionally biased region" description="Basic and acidic residues" evidence="2">
    <location>
        <begin position="150"/>
        <end position="159"/>
    </location>
</feature>
<dbReference type="PANTHER" id="PTHR43215">
    <property type="entry name" value="RADIAL SPOKE HEAD 1 HOMOLOG"/>
    <property type="match status" value="1"/>
</dbReference>